<reference evidence="3" key="2">
    <citation type="submission" date="2024-04" db="EMBL/GenBank/DDBJ databases">
        <authorList>
            <person name="Chen Y."/>
            <person name="Shah S."/>
            <person name="Dougan E. K."/>
            <person name="Thang M."/>
            <person name="Chan C."/>
        </authorList>
    </citation>
    <scope>NUCLEOTIDE SEQUENCE [LARGE SCALE GENOMIC DNA]</scope>
</reference>
<feature type="region of interest" description="Disordered" evidence="1">
    <location>
        <begin position="1"/>
        <end position="50"/>
    </location>
</feature>
<keyword evidence="5" id="KW-1185">Reference proteome</keyword>
<dbReference type="OrthoDB" id="448533at2759"/>
<evidence type="ECO:0000313" key="3">
    <source>
        <dbReference type="EMBL" id="CAL1156576.1"/>
    </source>
</evidence>
<dbReference type="EMBL" id="CAMXCT020003225">
    <property type="protein sequence ID" value="CAL1156576.1"/>
    <property type="molecule type" value="Genomic_DNA"/>
</dbReference>
<dbReference type="AlphaFoldDB" id="A0A9P1D5C4"/>
<dbReference type="Proteomes" id="UP001152797">
    <property type="component" value="Unassembled WGS sequence"/>
</dbReference>
<evidence type="ECO:0000256" key="1">
    <source>
        <dbReference type="SAM" id="MobiDB-lite"/>
    </source>
</evidence>
<organism evidence="2">
    <name type="scientific">Cladocopium goreaui</name>
    <dbReference type="NCBI Taxonomy" id="2562237"/>
    <lineage>
        <taxon>Eukaryota</taxon>
        <taxon>Sar</taxon>
        <taxon>Alveolata</taxon>
        <taxon>Dinophyceae</taxon>
        <taxon>Suessiales</taxon>
        <taxon>Symbiodiniaceae</taxon>
        <taxon>Cladocopium</taxon>
    </lineage>
</organism>
<gene>
    <name evidence="2" type="ORF">C1SCF055_LOCUS29088</name>
</gene>
<evidence type="ECO:0000313" key="5">
    <source>
        <dbReference type="Proteomes" id="UP001152797"/>
    </source>
</evidence>
<reference evidence="2" key="1">
    <citation type="submission" date="2022-10" db="EMBL/GenBank/DDBJ databases">
        <authorList>
            <person name="Chen Y."/>
            <person name="Dougan E. K."/>
            <person name="Chan C."/>
            <person name="Rhodes N."/>
            <person name="Thang M."/>
        </authorList>
    </citation>
    <scope>NUCLEOTIDE SEQUENCE</scope>
</reference>
<sequence>MQECHELVKQLSAKKAGGAEAQGNTSSNQDGPEEQQKESDDMDGAMDMLATGGDGLAVEDPDTVAAKSYALSEFDHVHPFSSATELKAALSRDVLVGHKMAVIIDAGTSRLKVNSGYIDVCKEVLTECNLSKYAIGIVLGPRLDLMDALMKRCQQTFKNGRTVLIQLTAGATQRLGKSLPSFLILVHSDTNIPLPYSAELLKYRSDSLEQPRLRCMTKSCCFRSTTEKALLISILPLDSVLNVSS</sequence>
<comment type="caution">
    <text evidence="2">The sequence shown here is derived from an EMBL/GenBank/DDBJ whole genome shotgun (WGS) entry which is preliminary data.</text>
</comment>
<evidence type="ECO:0000313" key="2">
    <source>
        <dbReference type="EMBL" id="CAI4003201.1"/>
    </source>
</evidence>
<accession>A0A9P1D5C4</accession>
<evidence type="ECO:0000313" key="4">
    <source>
        <dbReference type="EMBL" id="CAL4790513.1"/>
    </source>
</evidence>
<dbReference type="EMBL" id="CAMXCT010003225">
    <property type="protein sequence ID" value="CAI4003201.1"/>
    <property type="molecule type" value="Genomic_DNA"/>
</dbReference>
<protein>
    <submittedName>
        <fullName evidence="4">SET domain-containing protein</fullName>
    </submittedName>
</protein>
<dbReference type="EMBL" id="CAMXCT030003225">
    <property type="protein sequence ID" value="CAL4790513.1"/>
    <property type="molecule type" value="Genomic_DNA"/>
</dbReference>
<proteinExistence type="predicted"/>
<name>A0A9P1D5C4_9DINO</name>